<dbReference type="InterPro" id="IPR036388">
    <property type="entry name" value="WH-like_DNA-bd_sf"/>
</dbReference>
<name>A0ABC9F378_9POAL</name>
<evidence type="ECO:0008006" key="11">
    <source>
        <dbReference type="Google" id="ProtNLM"/>
    </source>
</evidence>
<comment type="subunit">
    <text evidence="1">Homodimer.</text>
</comment>
<dbReference type="GO" id="GO:0017096">
    <property type="term" value="F:acetylserotonin O-methyltransferase activity"/>
    <property type="evidence" value="ECO:0007669"/>
    <property type="project" value="UniProtKB-ARBA"/>
</dbReference>
<dbReference type="Gene3D" id="3.40.50.150">
    <property type="entry name" value="Vaccinia Virus protein VP39"/>
    <property type="match status" value="1"/>
</dbReference>
<dbReference type="GO" id="GO:0032259">
    <property type="term" value="P:methylation"/>
    <property type="evidence" value="ECO:0007669"/>
    <property type="project" value="UniProtKB-KW"/>
</dbReference>
<dbReference type="FunFam" id="3.40.50.150:FF:000057">
    <property type="entry name" value="O-methyltransferase ZRP4"/>
    <property type="match status" value="1"/>
</dbReference>
<evidence type="ECO:0000313" key="9">
    <source>
        <dbReference type="EMBL" id="CAL5067342.1"/>
    </source>
</evidence>
<dbReference type="SUPFAM" id="SSF53335">
    <property type="entry name" value="S-adenosyl-L-methionine-dependent methyltransferases"/>
    <property type="match status" value="1"/>
</dbReference>
<evidence type="ECO:0000259" key="8">
    <source>
        <dbReference type="Pfam" id="PF08100"/>
    </source>
</evidence>
<evidence type="ECO:0000256" key="4">
    <source>
        <dbReference type="ARBA" id="ARBA00022691"/>
    </source>
</evidence>
<comment type="similarity">
    <text evidence="5">Belongs to the class I-like SAM-binding methyltransferase superfamily. Cation-independent O-methyltransferase family.</text>
</comment>
<accession>A0ABC9F378</accession>
<reference evidence="9" key="1">
    <citation type="submission" date="2024-10" db="EMBL/GenBank/DDBJ databases">
        <authorList>
            <person name="Ryan C."/>
        </authorList>
    </citation>
    <scope>NUCLEOTIDE SEQUENCE [LARGE SCALE GENOMIC DNA]</scope>
</reference>
<gene>
    <name evidence="9" type="ORF">URODEC1_LOCUS100942</name>
</gene>
<dbReference type="InterPro" id="IPR016461">
    <property type="entry name" value="COMT-like"/>
</dbReference>
<evidence type="ECO:0000256" key="6">
    <source>
        <dbReference type="PIRSR" id="PIRSR005739-1"/>
    </source>
</evidence>
<protein>
    <recommendedName>
        <fullName evidence="11">O-methyltransferase ZRP4</fullName>
    </recommendedName>
</protein>
<evidence type="ECO:0000256" key="1">
    <source>
        <dbReference type="ARBA" id="ARBA00011738"/>
    </source>
</evidence>
<feature type="active site" description="Proton acceptor" evidence="6">
    <location>
        <position position="275"/>
    </location>
</feature>
<evidence type="ECO:0000256" key="2">
    <source>
        <dbReference type="ARBA" id="ARBA00022603"/>
    </source>
</evidence>
<evidence type="ECO:0000256" key="3">
    <source>
        <dbReference type="ARBA" id="ARBA00022679"/>
    </source>
</evidence>
<keyword evidence="10" id="KW-1185">Reference proteome</keyword>
<dbReference type="EMBL" id="OZ075115">
    <property type="protein sequence ID" value="CAL5067342.1"/>
    <property type="molecule type" value="Genomic_DNA"/>
</dbReference>
<organism evidence="9 10">
    <name type="scientific">Urochloa decumbens</name>
    <dbReference type="NCBI Taxonomy" id="240449"/>
    <lineage>
        <taxon>Eukaryota</taxon>
        <taxon>Viridiplantae</taxon>
        <taxon>Streptophyta</taxon>
        <taxon>Embryophyta</taxon>
        <taxon>Tracheophyta</taxon>
        <taxon>Spermatophyta</taxon>
        <taxon>Magnoliopsida</taxon>
        <taxon>Liliopsida</taxon>
        <taxon>Poales</taxon>
        <taxon>Poaceae</taxon>
        <taxon>PACMAD clade</taxon>
        <taxon>Panicoideae</taxon>
        <taxon>Panicodae</taxon>
        <taxon>Paniceae</taxon>
        <taxon>Melinidinae</taxon>
        <taxon>Urochloa</taxon>
    </lineage>
</organism>
<dbReference type="Pfam" id="PF08100">
    <property type="entry name" value="Dimerisation"/>
    <property type="match status" value="1"/>
</dbReference>
<sequence length="370" mass="39493">MGITKHSEELLQAQLELWHHAFGYVKSMALAVAIDLGIPDAIHRRGGAATLPQILADASLCPSRLHGLRRLMRALTVAGTFTISTTTSSAGGAGAGDEEAVYELTPASRILVTDDGEGLSPVLSLVLNPFRVSPLGMGIGAWFRRSGGDRPDNAAPFAVAHGGRNMWEAAARKPAFNALVNDAMAADSRFLMRIVLRECGAEVFGGVGSLVDVAGGLGGAATAVARAFPEMDCSVLDLPHVVANAPSGGSVRFVAGDMFQSIPPADAVFLKWILHDWGDDECIKILKNCKQAIPSRDRGGKVIIIDMVVGSGSPDAKQLETQVLYDLLIMGINGVERDEQEWKKIFFEAGFKDYKIMPILGVRSIIELYP</sequence>
<dbReference type="InterPro" id="IPR036390">
    <property type="entry name" value="WH_DNA-bd_sf"/>
</dbReference>
<dbReference type="Proteomes" id="UP001497457">
    <property type="component" value="Chromosome 5rd"/>
</dbReference>
<dbReference type="PIRSF" id="PIRSF005739">
    <property type="entry name" value="O-mtase"/>
    <property type="match status" value="1"/>
</dbReference>
<dbReference type="FunFam" id="1.10.10.10:FF:000292">
    <property type="entry name" value="O-methyltransferase ZRP4"/>
    <property type="match status" value="1"/>
</dbReference>
<feature type="domain" description="O-methyltransferase dimerisation" evidence="8">
    <location>
        <begin position="18"/>
        <end position="114"/>
    </location>
</feature>
<evidence type="ECO:0000313" key="10">
    <source>
        <dbReference type="Proteomes" id="UP001497457"/>
    </source>
</evidence>
<dbReference type="SUPFAM" id="SSF46785">
    <property type="entry name" value="Winged helix' DNA-binding domain"/>
    <property type="match status" value="1"/>
</dbReference>
<dbReference type="InterPro" id="IPR001077">
    <property type="entry name" value="COMT_C"/>
</dbReference>
<keyword evidence="4" id="KW-0949">S-adenosyl-L-methionine</keyword>
<dbReference type="PANTHER" id="PTHR11746">
    <property type="entry name" value="O-METHYLTRANSFERASE"/>
    <property type="match status" value="1"/>
</dbReference>
<proteinExistence type="inferred from homology"/>
<keyword evidence="3" id="KW-0808">Transferase</keyword>
<dbReference type="Gene3D" id="1.10.10.10">
    <property type="entry name" value="Winged helix-like DNA-binding domain superfamily/Winged helix DNA-binding domain"/>
    <property type="match status" value="1"/>
</dbReference>
<dbReference type="AlphaFoldDB" id="A0ABC9F378"/>
<evidence type="ECO:0000256" key="5">
    <source>
        <dbReference type="ARBA" id="ARBA00038277"/>
    </source>
</evidence>
<dbReference type="PROSITE" id="PS51683">
    <property type="entry name" value="SAM_OMT_II"/>
    <property type="match status" value="1"/>
</dbReference>
<dbReference type="InterPro" id="IPR029063">
    <property type="entry name" value="SAM-dependent_MTases_sf"/>
</dbReference>
<dbReference type="InterPro" id="IPR012967">
    <property type="entry name" value="COMT_dimerisation"/>
</dbReference>
<evidence type="ECO:0000259" key="7">
    <source>
        <dbReference type="Pfam" id="PF00891"/>
    </source>
</evidence>
<feature type="domain" description="O-methyltransferase C-terminal" evidence="7">
    <location>
        <begin position="149"/>
        <end position="352"/>
    </location>
</feature>
<dbReference type="Pfam" id="PF00891">
    <property type="entry name" value="Methyltransf_2"/>
    <property type="match status" value="1"/>
</dbReference>
<dbReference type="GO" id="GO:0030187">
    <property type="term" value="P:melatonin biosynthetic process"/>
    <property type="evidence" value="ECO:0007669"/>
    <property type="project" value="UniProtKB-ARBA"/>
</dbReference>
<keyword evidence="2" id="KW-0489">Methyltransferase</keyword>